<proteinExistence type="predicted"/>
<organism evidence="2 3">
    <name type="scientific">Halorientalis persicus</name>
    <dbReference type="NCBI Taxonomy" id="1367881"/>
    <lineage>
        <taxon>Archaea</taxon>
        <taxon>Methanobacteriati</taxon>
        <taxon>Methanobacteriota</taxon>
        <taxon>Stenosarchaea group</taxon>
        <taxon>Halobacteria</taxon>
        <taxon>Halobacteriales</taxon>
        <taxon>Haloarculaceae</taxon>
        <taxon>Halorientalis</taxon>
    </lineage>
</organism>
<evidence type="ECO:0000313" key="2">
    <source>
        <dbReference type="EMBL" id="SEP20548.1"/>
    </source>
</evidence>
<feature type="transmembrane region" description="Helical" evidence="1">
    <location>
        <begin position="32"/>
        <end position="52"/>
    </location>
</feature>
<sequence>MMGHLRRLAELTFLIAFGLVEITTTVFDQYPILMWLGAVVVLAILVDSLRCARSQWRQLREAPSGEPSGSS</sequence>
<evidence type="ECO:0000256" key="1">
    <source>
        <dbReference type="SAM" id="Phobius"/>
    </source>
</evidence>
<keyword evidence="1" id="KW-0812">Transmembrane</keyword>
<name>A0A1H8W038_9EURY</name>
<keyword evidence="1" id="KW-0472">Membrane</keyword>
<protein>
    <submittedName>
        <fullName evidence="2">Uncharacterized protein</fullName>
    </submittedName>
</protein>
<reference evidence="3" key="1">
    <citation type="submission" date="2016-10" db="EMBL/GenBank/DDBJ databases">
        <authorList>
            <person name="Varghese N."/>
            <person name="Submissions S."/>
        </authorList>
    </citation>
    <scope>NUCLEOTIDE SEQUENCE [LARGE SCALE GENOMIC DNA]</scope>
    <source>
        <strain evidence="3">IBRC-M 10043</strain>
    </source>
</reference>
<evidence type="ECO:0000313" key="3">
    <source>
        <dbReference type="Proteomes" id="UP000198775"/>
    </source>
</evidence>
<dbReference type="Proteomes" id="UP000198775">
    <property type="component" value="Unassembled WGS sequence"/>
</dbReference>
<gene>
    <name evidence="2" type="ORF">SAMN05216388_104423</name>
</gene>
<keyword evidence="1" id="KW-1133">Transmembrane helix</keyword>
<keyword evidence="3" id="KW-1185">Reference proteome</keyword>
<dbReference type="EMBL" id="FOCX01000044">
    <property type="protein sequence ID" value="SEP20548.1"/>
    <property type="molecule type" value="Genomic_DNA"/>
</dbReference>
<accession>A0A1H8W038</accession>
<dbReference type="AlphaFoldDB" id="A0A1H8W038"/>